<reference evidence="1 2" key="1">
    <citation type="submission" date="2017-11" db="EMBL/GenBank/DDBJ databases">
        <title>De novo assembly and phasing of dikaryotic genomes from two isolates of Puccinia coronata f. sp. avenae, the causal agent of oat crown rust.</title>
        <authorList>
            <person name="Miller M.E."/>
            <person name="Zhang Y."/>
            <person name="Omidvar V."/>
            <person name="Sperschneider J."/>
            <person name="Schwessinger B."/>
            <person name="Raley C."/>
            <person name="Palmer J.M."/>
            <person name="Garnica D."/>
            <person name="Upadhyaya N."/>
            <person name="Rathjen J."/>
            <person name="Taylor J.M."/>
            <person name="Park R.F."/>
            <person name="Dodds P.N."/>
            <person name="Hirsch C.D."/>
            <person name="Kianian S.F."/>
            <person name="Figueroa M."/>
        </authorList>
    </citation>
    <scope>NUCLEOTIDE SEQUENCE [LARGE SCALE GENOMIC DNA]</scope>
    <source>
        <strain evidence="1">12SD80</strain>
    </source>
</reference>
<protein>
    <submittedName>
        <fullName evidence="1">Uncharacterized protein</fullName>
    </submittedName>
</protein>
<name>A0A2N5U5Q6_9BASI</name>
<accession>A0A2N5U5Q6</accession>
<evidence type="ECO:0000313" key="2">
    <source>
        <dbReference type="Proteomes" id="UP000235392"/>
    </source>
</evidence>
<dbReference type="AlphaFoldDB" id="A0A2N5U5Q6"/>
<gene>
    <name evidence="1" type="ORF">PCASD_13820</name>
</gene>
<dbReference type="Proteomes" id="UP000235392">
    <property type="component" value="Unassembled WGS sequence"/>
</dbReference>
<comment type="caution">
    <text evidence="1">The sequence shown here is derived from an EMBL/GenBank/DDBJ whole genome shotgun (WGS) entry which is preliminary data.</text>
</comment>
<dbReference type="EMBL" id="PGCI01000228">
    <property type="protein sequence ID" value="PLW33093.1"/>
    <property type="molecule type" value="Genomic_DNA"/>
</dbReference>
<proteinExistence type="predicted"/>
<sequence length="70" mass="8063">MEGQMTLERVFDHVLPRANLDGRQRPFNTRSRRFIVEIDSAKAPGSSLYSHKYVRLSIHAFSTDTRTGLQ</sequence>
<organism evidence="1 2">
    <name type="scientific">Puccinia coronata f. sp. avenae</name>
    <dbReference type="NCBI Taxonomy" id="200324"/>
    <lineage>
        <taxon>Eukaryota</taxon>
        <taxon>Fungi</taxon>
        <taxon>Dikarya</taxon>
        <taxon>Basidiomycota</taxon>
        <taxon>Pucciniomycotina</taxon>
        <taxon>Pucciniomycetes</taxon>
        <taxon>Pucciniales</taxon>
        <taxon>Pucciniaceae</taxon>
        <taxon>Puccinia</taxon>
    </lineage>
</organism>
<evidence type="ECO:0000313" key="1">
    <source>
        <dbReference type="EMBL" id="PLW33093.1"/>
    </source>
</evidence>